<dbReference type="Proteomes" id="UP001283361">
    <property type="component" value="Unassembled WGS sequence"/>
</dbReference>
<evidence type="ECO:0000313" key="3">
    <source>
        <dbReference type="Proteomes" id="UP001283361"/>
    </source>
</evidence>
<organism evidence="2 3">
    <name type="scientific">Elysia crispata</name>
    <name type="common">lettuce slug</name>
    <dbReference type="NCBI Taxonomy" id="231223"/>
    <lineage>
        <taxon>Eukaryota</taxon>
        <taxon>Metazoa</taxon>
        <taxon>Spiralia</taxon>
        <taxon>Lophotrochozoa</taxon>
        <taxon>Mollusca</taxon>
        <taxon>Gastropoda</taxon>
        <taxon>Heterobranchia</taxon>
        <taxon>Euthyneura</taxon>
        <taxon>Panpulmonata</taxon>
        <taxon>Sacoglossa</taxon>
        <taxon>Placobranchoidea</taxon>
        <taxon>Plakobranchidae</taxon>
        <taxon>Elysia</taxon>
    </lineage>
</organism>
<comment type="caution">
    <text evidence="2">The sequence shown here is derived from an EMBL/GenBank/DDBJ whole genome shotgun (WGS) entry which is preliminary data.</text>
</comment>
<evidence type="ECO:0000313" key="2">
    <source>
        <dbReference type="EMBL" id="KAK3761862.1"/>
    </source>
</evidence>
<accession>A0AAE0Z4U2</accession>
<gene>
    <name evidence="2" type="ORF">RRG08_019440</name>
</gene>
<protein>
    <submittedName>
        <fullName evidence="2">Uncharacterized protein</fullName>
    </submittedName>
</protein>
<name>A0AAE0Z4U2_9GAST</name>
<dbReference type="EMBL" id="JAWDGP010004820">
    <property type="protein sequence ID" value="KAK3761862.1"/>
    <property type="molecule type" value="Genomic_DNA"/>
</dbReference>
<dbReference type="AlphaFoldDB" id="A0AAE0Z4U2"/>
<keyword evidence="1" id="KW-0812">Transmembrane</keyword>
<proteinExistence type="predicted"/>
<reference evidence="2" key="1">
    <citation type="journal article" date="2023" name="G3 (Bethesda)">
        <title>A reference genome for the long-term kleptoplast-retaining sea slug Elysia crispata morphotype clarki.</title>
        <authorList>
            <person name="Eastman K.E."/>
            <person name="Pendleton A.L."/>
            <person name="Shaikh M.A."/>
            <person name="Suttiyut T."/>
            <person name="Ogas R."/>
            <person name="Tomko P."/>
            <person name="Gavelis G."/>
            <person name="Widhalm J.R."/>
            <person name="Wisecaver J.H."/>
        </authorList>
    </citation>
    <scope>NUCLEOTIDE SEQUENCE</scope>
    <source>
        <strain evidence="2">ECLA1</strain>
    </source>
</reference>
<keyword evidence="1" id="KW-1133">Transmembrane helix</keyword>
<evidence type="ECO:0000256" key="1">
    <source>
        <dbReference type="SAM" id="Phobius"/>
    </source>
</evidence>
<feature type="transmembrane region" description="Helical" evidence="1">
    <location>
        <begin position="108"/>
        <end position="126"/>
    </location>
</feature>
<keyword evidence="3" id="KW-1185">Reference proteome</keyword>
<keyword evidence="1" id="KW-0472">Membrane</keyword>
<sequence>MVPFSGRNKTSHNVLLQSFQPFVAANVCLIAFPPLKTFQPEIDEGLLPVTDVQTSCGPSSPLPVLLNHGKVRRFDSSNPACLDLVKSERLKWGTQGSKENLEGNKQKLFTMKIFVATALLAVVLVAQAQAGAVKRDIFQSALDSLQALQDAALDQVFPKLMSLGQAGVTAIRHLALNFAGDDMLGDLKKQYKLARDTVSSFIGADLFDEGVNTLIPLIDNQHSVHECVTVCDGTAKVALDQQMGNLAVYICPAMCQGALAKLRHAAESLEENL</sequence>